<keyword evidence="3" id="KW-0808">Transferase</keyword>
<dbReference type="Pfam" id="PF13409">
    <property type="entry name" value="GST_N_2"/>
    <property type="match status" value="1"/>
</dbReference>
<comment type="caution">
    <text evidence="3">The sequence shown here is derived from an EMBL/GenBank/DDBJ whole genome shotgun (WGS) entry which is preliminary data.</text>
</comment>
<dbReference type="Gene3D" id="3.40.30.10">
    <property type="entry name" value="Glutaredoxin"/>
    <property type="match status" value="1"/>
</dbReference>
<evidence type="ECO:0000313" key="4">
    <source>
        <dbReference type="Proteomes" id="UP000233491"/>
    </source>
</evidence>
<accession>A0A1I4R264</accession>
<dbReference type="Pfam" id="PF14497">
    <property type="entry name" value="GST_C_3"/>
    <property type="match status" value="1"/>
</dbReference>
<dbReference type="AlphaFoldDB" id="A0A1I4R264"/>
<dbReference type="PROSITE" id="PS50404">
    <property type="entry name" value="GST_NTER"/>
    <property type="match status" value="1"/>
</dbReference>
<feature type="domain" description="GST N-terminal" evidence="1">
    <location>
        <begin position="1"/>
        <end position="91"/>
    </location>
</feature>
<dbReference type="InterPro" id="IPR010987">
    <property type="entry name" value="Glutathione-S-Trfase_C-like"/>
</dbReference>
<evidence type="ECO:0000313" key="3">
    <source>
        <dbReference type="EMBL" id="PKR90267.1"/>
    </source>
</evidence>
<dbReference type="PANTHER" id="PTHR44051">
    <property type="entry name" value="GLUTATHIONE S-TRANSFERASE-RELATED"/>
    <property type="match status" value="1"/>
</dbReference>
<dbReference type="InterPro" id="IPR040079">
    <property type="entry name" value="Glutathione_S-Trfase"/>
</dbReference>
<dbReference type="PROSITE" id="PS50405">
    <property type="entry name" value="GST_CTER"/>
    <property type="match status" value="1"/>
</dbReference>
<dbReference type="SFLD" id="SFLDS00019">
    <property type="entry name" value="Glutathione_Transferase_(cytos"/>
    <property type="match status" value="1"/>
</dbReference>
<name>A0A1I4R264_9HYPH</name>
<dbReference type="CDD" id="cd03207">
    <property type="entry name" value="GST_C_8"/>
    <property type="match status" value="1"/>
</dbReference>
<dbReference type="OrthoDB" id="9810080at2"/>
<dbReference type="InterPro" id="IPR004046">
    <property type="entry name" value="GST_C"/>
</dbReference>
<dbReference type="SUPFAM" id="SSF47616">
    <property type="entry name" value="GST C-terminal domain-like"/>
    <property type="match status" value="1"/>
</dbReference>
<dbReference type="GO" id="GO:0016740">
    <property type="term" value="F:transferase activity"/>
    <property type="evidence" value="ECO:0007669"/>
    <property type="project" value="UniProtKB-KW"/>
</dbReference>
<dbReference type="Gene3D" id="1.20.1050.10">
    <property type="match status" value="1"/>
</dbReference>
<dbReference type="SUPFAM" id="SSF52833">
    <property type="entry name" value="Thioredoxin-like"/>
    <property type="match status" value="1"/>
</dbReference>
<dbReference type="InterPro" id="IPR036282">
    <property type="entry name" value="Glutathione-S-Trfase_C_sf"/>
</dbReference>
<evidence type="ECO:0000259" key="1">
    <source>
        <dbReference type="PROSITE" id="PS50404"/>
    </source>
</evidence>
<dbReference type="PANTHER" id="PTHR44051:SF8">
    <property type="entry name" value="GLUTATHIONE S-TRANSFERASE GSTA"/>
    <property type="match status" value="1"/>
</dbReference>
<keyword evidence="4" id="KW-1185">Reference proteome</keyword>
<dbReference type="RefSeq" id="WP_101287362.1">
    <property type="nucleotide sequence ID" value="NZ_FOUQ01000001.1"/>
</dbReference>
<gene>
    <name evidence="3" type="ORF">CXZ10_02445</name>
</gene>
<dbReference type="InterPro" id="IPR004045">
    <property type="entry name" value="Glutathione_S-Trfase_N"/>
</dbReference>
<sequence length="217" mass="24193">MLTIYGVYKSRASRLYWLVEELGLAFHKEPVLQARKVPDPLAADAPINTWTPSFLAINPMGQVPAIDDDGLVLTESLAILLYLAKKHGGLLAPQDLAEEGRMLQWLMWGATALEPITVVVTQGDESGEWKTDAGKKRLVGIGESLRRPLSAFEMHLAGGDYVVGNRFTVVDLALAEIVRYVQNHPELLEPYPRVMAWLERCQARPGFKAMWAKRNAE</sequence>
<dbReference type="EMBL" id="PJNW01000002">
    <property type="protein sequence ID" value="PKR90267.1"/>
    <property type="molecule type" value="Genomic_DNA"/>
</dbReference>
<evidence type="ECO:0000259" key="2">
    <source>
        <dbReference type="PROSITE" id="PS50405"/>
    </source>
</evidence>
<reference evidence="3 4" key="1">
    <citation type="submission" date="2017-12" db="EMBL/GenBank/DDBJ databases">
        <title>Anaerobic carbon monoxide metabolism by Pleomorphomonas carboxyditropha sp. nov., a new mesophilic hydrogenogenic carboxidotroph.</title>
        <authorList>
            <person name="Esquivel-Elizondo S."/>
            <person name="Krajmalnik-Brown R."/>
        </authorList>
    </citation>
    <scope>NUCLEOTIDE SEQUENCE [LARGE SCALE GENOMIC DNA]</scope>
    <source>
        <strain evidence="3 4">R5-392</strain>
    </source>
</reference>
<feature type="domain" description="GST C-terminal" evidence="2">
    <location>
        <begin position="95"/>
        <end position="217"/>
    </location>
</feature>
<dbReference type="CDD" id="cd03046">
    <property type="entry name" value="GST_N_GTT1_like"/>
    <property type="match status" value="1"/>
</dbReference>
<proteinExistence type="predicted"/>
<dbReference type="SFLD" id="SFLDG00358">
    <property type="entry name" value="Main_(cytGST)"/>
    <property type="match status" value="1"/>
</dbReference>
<organism evidence="3 4">
    <name type="scientific">Pleomorphomonas diazotrophica</name>
    <dbReference type="NCBI Taxonomy" id="1166257"/>
    <lineage>
        <taxon>Bacteria</taxon>
        <taxon>Pseudomonadati</taxon>
        <taxon>Pseudomonadota</taxon>
        <taxon>Alphaproteobacteria</taxon>
        <taxon>Hyphomicrobiales</taxon>
        <taxon>Pleomorphomonadaceae</taxon>
        <taxon>Pleomorphomonas</taxon>
    </lineage>
</organism>
<dbReference type="Proteomes" id="UP000233491">
    <property type="component" value="Unassembled WGS sequence"/>
</dbReference>
<dbReference type="InterPro" id="IPR036249">
    <property type="entry name" value="Thioredoxin-like_sf"/>
</dbReference>
<protein>
    <submittedName>
        <fullName evidence="3">Glutathione S-transferase</fullName>
    </submittedName>
</protein>